<dbReference type="Proteomes" id="UP000821865">
    <property type="component" value="Chromosome 1"/>
</dbReference>
<evidence type="ECO:0000313" key="2">
    <source>
        <dbReference type="Proteomes" id="UP000821865"/>
    </source>
</evidence>
<gene>
    <name evidence="1" type="ORF">HPB49_004754</name>
</gene>
<accession>A0ACB8DV09</accession>
<proteinExistence type="predicted"/>
<name>A0ACB8DV09_DERSI</name>
<sequence length="151" mass="16837">MLARPPVNLGRVDRKEVRQWNSTYKTLLHQYHRKGKFRCSMNNGRPVSSEEVDDGLLQFLEEERAAGKAVSNHLLEEKELKLASGSEVGILERLSPCACRGGRSGLTSLPARLRVTAKSFLSIMSRRYRVFEGVCGRSASSTTTVTIPSRT</sequence>
<comment type="caution">
    <text evidence="1">The sequence shown here is derived from an EMBL/GenBank/DDBJ whole genome shotgun (WGS) entry which is preliminary data.</text>
</comment>
<keyword evidence="2" id="KW-1185">Reference proteome</keyword>
<organism evidence="1 2">
    <name type="scientific">Dermacentor silvarum</name>
    <name type="common">Tick</name>
    <dbReference type="NCBI Taxonomy" id="543639"/>
    <lineage>
        <taxon>Eukaryota</taxon>
        <taxon>Metazoa</taxon>
        <taxon>Ecdysozoa</taxon>
        <taxon>Arthropoda</taxon>
        <taxon>Chelicerata</taxon>
        <taxon>Arachnida</taxon>
        <taxon>Acari</taxon>
        <taxon>Parasitiformes</taxon>
        <taxon>Ixodida</taxon>
        <taxon>Ixodoidea</taxon>
        <taxon>Ixodidae</taxon>
        <taxon>Rhipicephalinae</taxon>
        <taxon>Dermacentor</taxon>
    </lineage>
</organism>
<evidence type="ECO:0000313" key="1">
    <source>
        <dbReference type="EMBL" id="KAH7978186.1"/>
    </source>
</evidence>
<dbReference type="EMBL" id="CM023470">
    <property type="protein sequence ID" value="KAH7978186.1"/>
    <property type="molecule type" value="Genomic_DNA"/>
</dbReference>
<reference evidence="1" key="1">
    <citation type="submission" date="2020-05" db="EMBL/GenBank/DDBJ databases">
        <title>Large-scale comparative analyses of tick genomes elucidate their genetic diversity and vector capacities.</title>
        <authorList>
            <person name="Jia N."/>
            <person name="Wang J."/>
            <person name="Shi W."/>
            <person name="Du L."/>
            <person name="Sun Y."/>
            <person name="Zhan W."/>
            <person name="Jiang J."/>
            <person name="Wang Q."/>
            <person name="Zhang B."/>
            <person name="Ji P."/>
            <person name="Sakyi L.B."/>
            <person name="Cui X."/>
            <person name="Yuan T."/>
            <person name="Jiang B."/>
            <person name="Yang W."/>
            <person name="Lam T.T.-Y."/>
            <person name="Chang Q."/>
            <person name="Ding S."/>
            <person name="Wang X."/>
            <person name="Zhu J."/>
            <person name="Ruan X."/>
            <person name="Zhao L."/>
            <person name="Wei J."/>
            <person name="Que T."/>
            <person name="Du C."/>
            <person name="Cheng J."/>
            <person name="Dai P."/>
            <person name="Han X."/>
            <person name="Huang E."/>
            <person name="Gao Y."/>
            <person name="Liu J."/>
            <person name="Shao H."/>
            <person name="Ye R."/>
            <person name="Li L."/>
            <person name="Wei W."/>
            <person name="Wang X."/>
            <person name="Wang C."/>
            <person name="Yang T."/>
            <person name="Huo Q."/>
            <person name="Li W."/>
            <person name="Guo W."/>
            <person name="Chen H."/>
            <person name="Zhou L."/>
            <person name="Ni X."/>
            <person name="Tian J."/>
            <person name="Zhou Y."/>
            <person name="Sheng Y."/>
            <person name="Liu T."/>
            <person name="Pan Y."/>
            <person name="Xia L."/>
            <person name="Li J."/>
            <person name="Zhao F."/>
            <person name="Cao W."/>
        </authorList>
    </citation>
    <scope>NUCLEOTIDE SEQUENCE</scope>
    <source>
        <strain evidence="1">Dsil-2018</strain>
    </source>
</reference>
<protein>
    <submittedName>
        <fullName evidence="1">Uncharacterized protein</fullName>
    </submittedName>
</protein>